<keyword evidence="5" id="KW-0378">Hydrolase</keyword>
<keyword evidence="6" id="KW-0862">Zinc</keyword>
<reference evidence="13 14" key="1">
    <citation type="submission" date="2019-01" db="EMBL/GenBank/DDBJ databases">
        <title>Nuclear Genome Assembly of the Microalgal Biofuel strain Nannochloropsis salina CCMP1776.</title>
        <authorList>
            <person name="Hovde B."/>
        </authorList>
    </citation>
    <scope>NUCLEOTIDE SEQUENCE [LARGE SCALE GENOMIC DNA]</scope>
    <source>
        <strain evidence="13 14">CCMP1776</strain>
    </source>
</reference>
<dbReference type="Pfam" id="PF05193">
    <property type="entry name" value="Peptidase_M16_C"/>
    <property type="match status" value="1"/>
</dbReference>
<dbReference type="PANTHER" id="PTHR43690:SF18">
    <property type="entry name" value="INSULIN-DEGRADING ENZYME-RELATED"/>
    <property type="match status" value="1"/>
</dbReference>
<evidence type="ECO:0000256" key="3">
    <source>
        <dbReference type="ARBA" id="ARBA00022670"/>
    </source>
</evidence>
<dbReference type="GO" id="GO:0043171">
    <property type="term" value="P:peptide catabolic process"/>
    <property type="evidence" value="ECO:0007669"/>
    <property type="project" value="TreeGrafter"/>
</dbReference>
<evidence type="ECO:0000256" key="8">
    <source>
        <dbReference type="SAM" id="MobiDB-lite"/>
    </source>
</evidence>
<evidence type="ECO:0000256" key="2">
    <source>
        <dbReference type="ARBA" id="ARBA00007261"/>
    </source>
</evidence>
<feature type="region of interest" description="Disordered" evidence="8">
    <location>
        <begin position="1"/>
        <end position="22"/>
    </location>
</feature>
<dbReference type="FunFam" id="3.30.830.10:FF:000005">
    <property type="entry name" value="nardilysin isoform X1"/>
    <property type="match status" value="1"/>
</dbReference>
<dbReference type="InterPro" id="IPR007863">
    <property type="entry name" value="Peptidase_M16_C"/>
</dbReference>
<evidence type="ECO:0000256" key="7">
    <source>
        <dbReference type="ARBA" id="ARBA00023049"/>
    </source>
</evidence>
<comment type="similarity">
    <text evidence="2">Belongs to the peptidase M16 family.</text>
</comment>
<dbReference type="Pfam" id="PF16187">
    <property type="entry name" value="Peptidase_M16_M"/>
    <property type="match status" value="1"/>
</dbReference>
<evidence type="ECO:0000256" key="1">
    <source>
        <dbReference type="ARBA" id="ARBA00001947"/>
    </source>
</evidence>
<keyword evidence="7" id="KW-0482">Metalloprotease</keyword>
<accession>A0A4D9D8V6</accession>
<dbReference type="SUPFAM" id="SSF63411">
    <property type="entry name" value="LuxS/MPP-like metallohydrolase"/>
    <property type="match status" value="4"/>
</dbReference>
<evidence type="ECO:0000259" key="12">
    <source>
        <dbReference type="Pfam" id="PF22456"/>
    </source>
</evidence>
<feature type="compositionally biased region" description="Polar residues" evidence="8">
    <location>
        <begin position="333"/>
        <end position="354"/>
    </location>
</feature>
<dbReference type="Gene3D" id="3.30.830.10">
    <property type="entry name" value="Metalloenzyme, LuxS/M16 peptidase-like"/>
    <property type="match status" value="4"/>
</dbReference>
<comment type="cofactor">
    <cofactor evidence="1">
        <name>Zn(2+)</name>
        <dbReference type="ChEBI" id="CHEBI:29105"/>
    </cofactor>
</comment>
<evidence type="ECO:0000313" key="13">
    <source>
        <dbReference type="EMBL" id="TFJ85078.1"/>
    </source>
</evidence>
<keyword evidence="14" id="KW-1185">Reference proteome</keyword>
<dbReference type="InterPro" id="IPR011249">
    <property type="entry name" value="Metalloenz_LuxS/M16"/>
</dbReference>
<name>A0A4D9D8V6_9STRA</name>
<comment type="caution">
    <text evidence="13">The sequence shown here is derived from an EMBL/GenBank/DDBJ whole genome shotgun (WGS) entry which is preliminary data.</text>
</comment>
<dbReference type="InterPro" id="IPR054734">
    <property type="entry name" value="PqqF-like_C_4"/>
</dbReference>
<dbReference type="FunFam" id="3.30.830.10:FF:000012">
    <property type="entry name" value="Protease 3"/>
    <property type="match status" value="1"/>
</dbReference>
<dbReference type="GO" id="GO:0004222">
    <property type="term" value="F:metalloendopeptidase activity"/>
    <property type="evidence" value="ECO:0007669"/>
    <property type="project" value="UniProtKB-ARBA"/>
</dbReference>
<feature type="domain" description="Peptidase M16 middle/third" evidence="11">
    <location>
        <begin position="508"/>
        <end position="807"/>
    </location>
</feature>
<evidence type="ECO:0000256" key="5">
    <source>
        <dbReference type="ARBA" id="ARBA00022801"/>
    </source>
</evidence>
<dbReference type="GO" id="GO:0046872">
    <property type="term" value="F:metal ion binding"/>
    <property type="evidence" value="ECO:0007669"/>
    <property type="project" value="UniProtKB-KW"/>
</dbReference>
<dbReference type="OrthoDB" id="952271at2759"/>
<dbReference type="InterPro" id="IPR050626">
    <property type="entry name" value="Peptidase_M16"/>
</dbReference>
<keyword evidence="3" id="KW-0645">Protease</keyword>
<protein>
    <recommendedName>
        <fullName evidence="15">Peptidase M16 N-terminal domain-containing protein</fullName>
    </recommendedName>
</protein>
<feature type="domain" description="Peptidase M16 C-terminal" evidence="10">
    <location>
        <begin position="388"/>
        <end position="487"/>
    </location>
</feature>
<proteinExistence type="inferred from homology"/>
<evidence type="ECO:0008006" key="15">
    <source>
        <dbReference type="Google" id="ProtNLM"/>
    </source>
</evidence>
<evidence type="ECO:0000259" key="11">
    <source>
        <dbReference type="Pfam" id="PF16187"/>
    </source>
</evidence>
<gene>
    <name evidence="13" type="ORF">NSK_003502</name>
</gene>
<dbReference type="GO" id="GO:0005739">
    <property type="term" value="C:mitochondrion"/>
    <property type="evidence" value="ECO:0007669"/>
    <property type="project" value="TreeGrafter"/>
</dbReference>
<sequence length="1126" mass="125287">MMSLTGSLTRIGSNSGSNSSLLRSLHSSSRRWASLIRSMEHLWDREGGAGGGMETSPQDTDRSYRLLRLPNNLRAILVSDPTTDKSAAALSVRVGASQDPPEAPGLAHFCEHMVGGWGRKHADGLGADGGEGSLFLGTDKYPRENTYKDLVSKSGGSSNASTSMDLTLYKFQASADAFAGVLDVFAQFFICPLFTESATGRELKAVDAENSKNLINDSRRMWQITKAVATPLHPWTKFSTGSLRTLKEDVPPAFDLRDALLRFYAKHYYAGNMALVLVSRDSLDVLEGHVRDKFGAIRDREPLAVRKGDVERTAAVRFNNPFQTRVLPPASNPTPSDGQRNALCPSTPSPSYTISGDDDPSTGRLPFVAPLGLGAGMDRCPAVPLIRIVPLRDKKEIRVTWPLPPSRPSYRAPPTRLLSHLLGHEGEGSIFSVLHRAGWASGVHAGLGTSQDDFCLFEVTVALTEEGLPHWQDVASLIFQYVHLVGRASPEELLVLWDELRVISATAFRFQQKSSEYSYAADLARRLQYHQDRHVLSAGHLFDPLDEASLSDCLAHMTEEKAILTLSCKDNQSRFFHQHRLDLSVAPRNSPAVLDLVEPWYQIPYQLELFPAHATREWACAHVDSLHLPRPNPFVAEEFEILAPSYEPPSATPSPPALVFANPCVHVWHKLDLSYKQPRAHIVLEFATPLPQRDPAAAELLVRYLEHTLAESTYDGVVAGLGWSISSHARGLTLRFSGFSHKVQTLLHKVLESVLTTDIHDALFRLTREKAIDAYRNIALARPDEHGQMFLSLLLTEGRWAWKEKLQRLESLQAEDLAHFHRELMARNSVTLGVFGNVSEESALGLGELVERLMRRNGRFEPLCPSLQPFSRAVMLDAGVDHRLCAIVPNDADINSSLSIYFQAGLVTAAQTAQLMLLAQIMKEPCFTQLRTREQLGYIVGSGVKSMWFRSMVAGLSFRVLSKTHGPEDILDRLEAFLDQFHREILTVLSSSELERHKEALITNLLEPPKKMVGEASMHWEEIVNGTLEWKRNQLYADGVRETGRDDLIELFDSVCLNEEKRRVVSVMMHGKHHRPIRILGGEGTTGKDGPNLRGRVVYLKEEDCLAFRAAHALFPCSPSMFTSKY</sequence>
<dbReference type="EMBL" id="SDOX01000016">
    <property type="protein sequence ID" value="TFJ85078.1"/>
    <property type="molecule type" value="Genomic_DNA"/>
</dbReference>
<feature type="domain" description="Peptidase M16 N-terminal" evidence="9">
    <location>
        <begin position="75"/>
        <end position="114"/>
    </location>
</feature>
<dbReference type="InterPro" id="IPR032632">
    <property type="entry name" value="Peptidase_M16_M"/>
</dbReference>
<dbReference type="Proteomes" id="UP000355283">
    <property type="component" value="Unassembled WGS sequence"/>
</dbReference>
<evidence type="ECO:0000313" key="14">
    <source>
        <dbReference type="Proteomes" id="UP000355283"/>
    </source>
</evidence>
<dbReference type="GO" id="GO:0051603">
    <property type="term" value="P:proteolysis involved in protein catabolic process"/>
    <property type="evidence" value="ECO:0007669"/>
    <property type="project" value="TreeGrafter"/>
</dbReference>
<feature type="compositionally biased region" description="Low complexity" evidence="8">
    <location>
        <begin position="12"/>
        <end position="22"/>
    </location>
</feature>
<dbReference type="GO" id="GO:0005829">
    <property type="term" value="C:cytosol"/>
    <property type="evidence" value="ECO:0007669"/>
    <property type="project" value="TreeGrafter"/>
</dbReference>
<organism evidence="13 14">
    <name type="scientific">Nannochloropsis salina CCMP1776</name>
    <dbReference type="NCBI Taxonomy" id="1027361"/>
    <lineage>
        <taxon>Eukaryota</taxon>
        <taxon>Sar</taxon>
        <taxon>Stramenopiles</taxon>
        <taxon>Ochrophyta</taxon>
        <taxon>Eustigmatophyceae</taxon>
        <taxon>Eustigmatales</taxon>
        <taxon>Monodopsidaceae</taxon>
        <taxon>Microchloropsis</taxon>
        <taxon>Microchloropsis salina</taxon>
    </lineage>
</organism>
<evidence type="ECO:0000256" key="6">
    <source>
        <dbReference type="ARBA" id="ARBA00022833"/>
    </source>
</evidence>
<dbReference type="PANTHER" id="PTHR43690">
    <property type="entry name" value="NARDILYSIN"/>
    <property type="match status" value="1"/>
</dbReference>
<evidence type="ECO:0000256" key="4">
    <source>
        <dbReference type="ARBA" id="ARBA00022723"/>
    </source>
</evidence>
<dbReference type="InterPro" id="IPR011765">
    <property type="entry name" value="Pept_M16_N"/>
</dbReference>
<dbReference type="AlphaFoldDB" id="A0A4D9D8V6"/>
<feature type="domain" description="Coenzyme PQQ synthesis protein F-like C-terminal lobe" evidence="12">
    <location>
        <begin position="917"/>
        <end position="1020"/>
    </location>
</feature>
<feature type="compositionally biased region" description="Polar residues" evidence="8">
    <location>
        <begin position="1"/>
        <end position="11"/>
    </location>
</feature>
<evidence type="ECO:0000259" key="9">
    <source>
        <dbReference type="Pfam" id="PF00675"/>
    </source>
</evidence>
<dbReference type="Pfam" id="PF00675">
    <property type="entry name" value="Peptidase_M16"/>
    <property type="match status" value="2"/>
</dbReference>
<feature type="region of interest" description="Disordered" evidence="8">
    <location>
        <begin position="321"/>
        <end position="361"/>
    </location>
</feature>
<keyword evidence="4" id="KW-0479">Metal-binding</keyword>
<feature type="domain" description="Peptidase M16 N-terminal" evidence="9">
    <location>
        <begin position="134"/>
        <end position="228"/>
    </location>
</feature>
<dbReference type="Pfam" id="PF22456">
    <property type="entry name" value="PqqF-like_C_4"/>
    <property type="match status" value="1"/>
</dbReference>
<evidence type="ECO:0000259" key="10">
    <source>
        <dbReference type="Pfam" id="PF05193"/>
    </source>
</evidence>